<sequence>MLKIQSVLGDAEEKQVKDKAVKKWLEALKKAAYDADDILDEFDYEVLRYEAKTRDGMVNEVLDFFSLHNPVLFRLIMGNKLKDVRDRIEGIAAERNMFNFTFNTQSQAQHRPQTHSYVDEKDVVGRGEDKAKMVKMLLDQHENKNVTVLPMGGLGKTTLSQLVYEHPKVKNHFQMLVYMGLRI</sequence>
<dbReference type="InterPro" id="IPR041118">
    <property type="entry name" value="Rx_N"/>
</dbReference>
<feature type="domain" description="Disease resistance N-terminal" evidence="7">
    <location>
        <begin position="2"/>
        <end position="53"/>
    </location>
</feature>
<dbReference type="Gene3D" id="1.20.5.4130">
    <property type="match status" value="1"/>
</dbReference>
<keyword evidence="9" id="KW-1185">Reference proteome</keyword>
<evidence type="ECO:0000256" key="1">
    <source>
        <dbReference type="ARBA" id="ARBA00008894"/>
    </source>
</evidence>
<feature type="domain" description="NB-ARC" evidence="6">
    <location>
        <begin position="129"/>
        <end position="178"/>
    </location>
</feature>
<keyword evidence="5" id="KW-0611">Plant defense</keyword>
<dbReference type="Gene3D" id="3.40.50.300">
    <property type="entry name" value="P-loop containing nucleotide triphosphate hydrolases"/>
    <property type="match status" value="1"/>
</dbReference>
<evidence type="ECO:0000313" key="9">
    <source>
        <dbReference type="Proteomes" id="UP000797356"/>
    </source>
</evidence>
<dbReference type="InterPro" id="IPR002182">
    <property type="entry name" value="NB-ARC"/>
</dbReference>
<evidence type="ECO:0000256" key="2">
    <source>
        <dbReference type="ARBA" id="ARBA00022614"/>
    </source>
</evidence>
<comment type="caution">
    <text evidence="8">The sequence shown here is derived from an EMBL/GenBank/DDBJ whole genome shotgun (WGS) entry which is preliminary data.</text>
</comment>
<organism evidence="8 9">
    <name type="scientific">Cocos nucifera</name>
    <name type="common">Coconut palm</name>
    <dbReference type="NCBI Taxonomy" id="13894"/>
    <lineage>
        <taxon>Eukaryota</taxon>
        <taxon>Viridiplantae</taxon>
        <taxon>Streptophyta</taxon>
        <taxon>Embryophyta</taxon>
        <taxon>Tracheophyta</taxon>
        <taxon>Spermatophyta</taxon>
        <taxon>Magnoliopsida</taxon>
        <taxon>Liliopsida</taxon>
        <taxon>Arecaceae</taxon>
        <taxon>Arecoideae</taxon>
        <taxon>Cocoseae</taxon>
        <taxon>Attaleinae</taxon>
        <taxon>Cocos</taxon>
    </lineage>
</organism>
<proteinExistence type="inferred from homology"/>
<dbReference type="Pfam" id="PF18052">
    <property type="entry name" value="Rx_N"/>
    <property type="match status" value="1"/>
</dbReference>
<reference evidence="8" key="1">
    <citation type="journal article" date="2017" name="Gigascience">
        <title>The genome draft of coconut (Cocos nucifera).</title>
        <authorList>
            <person name="Xiao Y."/>
            <person name="Xu P."/>
            <person name="Fan H."/>
            <person name="Baudouin L."/>
            <person name="Xia W."/>
            <person name="Bocs S."/>
            <person name="Xu J."/>
            <person name="Li Q."/>
            <person name="Guo A."/>
            <person name="Zhou L."/>
            <person name="Li J."/>
            <person name="Wu Y."/>
            <person name="Ma Z."/>
            <person name="Armero A."/>
            <person name="Issali A.E."/>
            <person name="Liu N."/>
            <person name="Peng M."/>
            <person name="Yang Y."/>
        </authorList>
    </citation>
    <scope>NUCLEOTIDE SEQUENCE</scope>
    <source>
        <tissue evidence="8">Spear leaf of Hainan Tall coconut</tissue>
    </source>
</reference>
<dbReference type="Pfam" id="PF00931">
    <property type="entry name" value="NB-ARC"/>
    <property type="match status" value="1"/>
</dbReference>
<evidence type="ECO:0000259" key="6">
    <source>
        <dbReference type="Pfam" id="PF00931"/>
    </source>
</evidence>
<evidence type="ECO:0000256" key="4">
    <source>
        <dbReference type="ARBA" id="ARBA00022741"/>
    </source>
</evidence>
<evidence type="ECO:0000313" key="8">
    <source>
        <dbReference type="EMBL" id="KAG1327584.1"/>
    </source>
</evidence>
<accession>A0A8K0HW17</accession>
<dbReference type="InterPro" id="IPR027417">
    <property type="entry name" value="P-loop_NTPase"/>
</dbReference>
<gene>
    <name evidence="8" type="ORF">COCNU_01G015180</name>
</gene>
<dbReference type="SUPFAM" id="SSF52540">
    <property type="entry name" value="P-loop containing nucleoside triphosphate hydrolases"/>
    <property type="match status" value="1"/>
</dbReference>
<dbReference type="GO" id="GO:0043531">
    <property type="term" value="F:ADP binding"/>
    <property type="evidence" value="ECO:0007669"/>
    <property type="project" value="InterPro"/>
</dbReference>
<name>A0A8K0HW17_COCNU</name>
<reference evidence="8" key="2">
    <citation type="submission" date="2019-07" db="EMBL/GenBank/DDBJ databases">
        <authorList>
            <person name="Yang Y."/>
            <person name="Bocs S."/>
            <person name="Baudouin L."/>
        </authorList>
    </citation>
    <scope>NUCLEOTIDE SEQUENCE</scope>
    <source>
        <tissue evidence="8">Spear leaf of Hainan Tall coconut</tissue>
    </source>
</reference>
<keyword evidence="2" id="KW-0433">Leucine-rich repeat</keyword>
<evidence type="ECO:0000256" key="5">
    <source>
        <dbReference type="ARBA" id="ARBA00022821"/>
    </source>
</evidence>
<keyword evidence="4" id="KW-0547">Nucleotide-binding</keyword>
<protein>
    <submittedName>
        <fullName evidence="8">Putative disease resistance protein RGA4</fullName>
    </submittedName>
</protein>
<dbReference type="EMBL" id="CM017872">
    <property type="protein sequence ID" value="KAG1327584.1"/>
    <property type="molecule type" value="Genomic_DNA"/>
</dbReference>
<evidence type="ECO:0000256" key="3">
    <source>
        <dbReference type="ARBA" id="ARBA00022737"/>
    </source>
</evidence>
<evidence type="ECO:0000259" key="7">
    <source>
        <dbReference type="Pfam" id="PF18052"/>
    </source>
</evidence>
<comment type="similarity">
    <text evidence="1">Belongs to the disease resistance NB-LRR family.</text>
</comment>
<keyword evidence="3" id="KW-0677">Repeat</keyword>
<dbReference type="OrthoDB" id="778131at2759"/>
<dbReference type="PANTHER" id="PTHR19338:SF73">
    <property type="entry name" value="DISEASE RESISTANCE PROTEIN RGA2-LIKE"/>
    <property type="match status" value="1"/>
</dbReference>
<dbReference type="PANTHER" id="PTHR19338">
    <property type="entry name" value="TRANSLOCASE OF INNER MITOCHONDRIAL MEMBRANE 13 HOMOLOG"/>
    <property type="match status" value="1"/>
</dbReference>
<dbReference type="GO" id="GO:0006952">
    <property type="term" value="P:defense response"/>
    <property type="evidence" value="ECO:0007669"/>
    <property type="project" value="UniProtKB-KW"/>
</dbReference>
<dbReference type="AlphaFoldDB" id="A0A8K0HW17"/>
<dbReference type="Proteomes" id="UP000797356">
    <property type="component" value="Chromosome 1"/>
</dbReference>